<evidence type="ECO:0000313" key="2">
    <source>
        <dbReference type="Proteomes" id="UP000829476"/>
    </source>
</evidence>
<dbReference type="RefSeq" id="WP_242936080.1">
    <property type="nucleotide sequence ID" value="NZ_CP094326.1"/>
</dbReference>
<protein>
    <submittedName>
        <fullName evidence="1">Transcriptional regulator</fullName>
    </submittedName>
</protein>
<accession>A0ABY3YIL1</accession>
<sequence>MTSVITGDIVNSRQSKDPKLWLHLLKKALTLSAREDRYWEVFRGDSFQIEIQDYHTSFMVAVYLKSVIRSIKGLDVRLAIGIGNKDEEAKTISEATGEAFIFSGERFERLKKDKTNLAIKTINSQIDEELNLYFKLLLLTMDTWTANSAEIVKTTLEHPTRSQQELGELIGIKQNTVSERQKRANLDEVMDVDRMFRKKINQLQYP</sequence>
<evidence type="ECO:0000313" key="1">
    <source>
        <dbReference type="EMBL" id="UNY97669.1"/>
    </source>
</evidence>
<keyword evidence="2" id="KW-1185">Reference proteome</keyword>
<organism evidence="1 2">
    <name type="scientific">Zhouia spongiae</name>
    <dbReference type="NCBI Taxonomy" id="2202721"/>
    <lineage>
        <taxon>Bacteria</taxon>
        <taxon>Pseudomonadati</taxon>
        <taxon>Bacteroidota</taxon>
        <taxon>Flavobacteriia</taxon>
        <taxon>Flavobacteriales</taxon>
        <taxon>Flavobacteriaceae</taxon>
        <taxon>Zhouia</taxon>
    </lineage>
</organism>
<dbReference type="EMBL" id="CP094326">
    <property type="protein sequence ID" value="UNY97669.1"/>
    <property type="molecule type" value="Genomic_DNA"/>
</dbReference>
<name>A0ABY3YIL1_9FLAO</name>
<reference evidence="1 2" key="1">
    <citation type="journal article" date="2018" name="Int. J. Syst. Evol. Microbiol.">
        <title>Zhouia spongiae sp. nov., isolated from a marine sponge.</title>
        <authorList>
            <person name="Zhuang L."/>
            <person name="Lin B."/>
            <person name="Qin F."/>
            <person name="Luo L."/>
        </authorList>
    </citation>
    <scope>NUCLEOTIDE SEQUENCE [LARGE SCALE GENOMIC DNA]</scope>
    <source>
        <strain evidence="1 2">HN-Y44</strain>
    </source>
</reference>
<proteinExistence type="predicted"/>
<gene>
    <name evidence="1" type="ORF">MQE36_11290</name>
</gene>
<dbReference type="Proteomes" id="UP000829476">
    <property type="component" value="Chromosome"/>
</dbReference>